<dbReference type="PROSITE" id="PS50943">
    <property type="entry name" value="HTH_CROC1"/>
    <property type="match status" value="1"/>
</dbReference>
<comment type="caution">
    <text evidence="2">The sequence shown here is derived from an EMBL/GenBank/DDBJ whole genome shotgun (WGS) entry which is preliminary data.</text>
</comment>
<dbReference type="Proteomes" id="UP000617951">
    <property type="component" value="Unassembled WGS sequence"/>
</dbReference>
<evidence type="ECO:0000313" key="2">
    <source>
        <dbReference type="EMBL" id="MBC8539149.1"/>
    </source>
</evidence>
<dbReference type="RefSeq" id="WP_178619554.1">
    <property type="nucleotide sequence ID" value="NZ_JACRSS010000005.1"/>
</dbReference>
<dbReference type="CDD" id="cd00093">
    <property type="entry name" value="HTH_XRE"/>
    <property type="match status" value="1"/>
</dbReference>
<organism evidence="2 3">
    <name type="scientific">Guopingia tenuis</name>
    <dbReference type="NCBI Taxonomy" id="2763656"/>
    <lineage>
        <taxon>Bacteria</taxon>
        <taxon>Bacillati</taxon>
        <taxon>Bacillota</taxon>
        <taxon>Clostridia</taxon>
        <taxon>Christensenellales</taxon>
        <taxon>Christensenellaceae</taxon>
        <taxon>Guopingia</taxon>
    </lineage>
</organism>
<reference evidence="2" key="1">
    <citation type="submission" date="2020-08" db="EMBL/GenBank/DDBJ databases">
        <title>Genome public.</title>
        <authorList>
            <person name="Liu C."/>
            <person name="Sun Q."/>
        </authorList>
    </citation>
    <scope>NUCLEOTIDE SEQUENCE</scope>
    <source>
        <strain evidence="2">NSJ-63</strain>
    </source>
</reference>
<dbReference type="AlphaFoldDB" id="A0A926HWM2"/>
<dbReference type="Gene3D" id="1.10.260.40">
    <property type="entry name" value="lambda repressor-like DNA-binding domains"/>
    <property type="match status" value="1"/>
</dbReference>
<sequence>MLGTRLNELIRALGIKKGEFARRIGFSQAYISMILRGKKQNPSARFMDSVCREFHVNPLWLATGEGPLFQEADSSFSSADQDLLSKYHSLPLDQRQVIDEIVDAMVLKNFAAAQAEEWDSMGKYAK</sequence>
<dbReference type="SUPFAM" id="SSF47413">
    <property type="entry name" value="lambda repressor-like DNA-binding domains"/>
    <property type="match status" value="1"/>
</dbReference>
<dbReference type="InterPro" id="IPR010982">
    <property type="entry name" value="Lambda_DNA-bd_dom_sf"/>
</dbReference>
<keyword evidence="3" id="KW-1185">Reference proteome</keyword>
<name>A0A926HWM2_9FIRM</name>
<protein>
    <submittedName>
        <fullName evidence="2">Helix-turn-helix transcriptional regulator</fullName>
    </submittedName>
</protein>
<dbReference type="SMART" id="SM00530">
    <property type="entry name" value="HTH_XRE"/>
    <property type="match status" value="1"/>
</dbReference>
<dbReference type="Pfam" id="PF12844">
    <property type="entry name" value="HTH_19"/>
    <property type="match status" value="1"/>
</dbReference>
<evidence type="ECO:0000313" key="3">
    <source>
        <dbReference type="Proteomes" id="UP000617951"/>
    </source>
</evidence>
<dbReference type="GO" id="GO:0003677">
    <property type="term" value="F:DNA binding"/>
    <property type="evidence" value="ECO:0007669"/>
    <property type="project" value="InterPro"/>
</dbReference>
<accession>A0A926HWM2</accession>
<dbReference type="EMBL" id="JACRSS010000005">
    <property type="protein sequence ID" value="MBC8539149.1"/>
    <property type="molecule type" value="Genomic_DNA"/>
</dbReference>
<feature type="domain" description="HTH cro/C1-type" evidence="1">
    <location>
        <begin position="6"/>
        <end position="61"/>
    </location>
</feature>
<gene>
    <name evidence="2" type="ORF">H8693_09415</name>
</gene>
<proteinExistence type="predicted"/>
<dbReference type="InterPro" id="IPR001387">
    <property type="entry name" value="Cro/C1-type_HTH"/>
</dbReference>
<evidence type="ECO:0000259" key="1">
    <source>
        <dbReference type="PROSITE" id="PS50943"/>
    </source>
</evidence>